<proteinExistence type="inferred from homology"/>
<dbReference type="GO" id="GO:0009246">
    <property type="term" value="P:enterobacterial common antigen biosynthetic process"/>
    <property type="evidence" value="ECO:0007669"/>
    <property type="project" value="TreeGrafter"/>
</dbReference>
<feature type="transmembrane region" description="Helical" evidence="7">
    <location>
        <begin position="89"/>
        <end position="107"/>
    </location>
</feature>
<dbReference type="Proteomes" id="UP000199072">
    <property type="component" value="Unassembled WGS sequence"/>
</dbReference>
<dbReference type="AlphaFoldDB" id="A0A1G6UTG2"/>
<feature type="transmembrane region" description="Helical" evidence="7">
    <location>
        <begin position="21"/>
        <end position="39"/>
    </location>
</feature>
<dbReference type="EMBL" id="FNAI01000001">
    <property type="protein sequence ID" value="SDD43835.1"/>
    <property type="molecule type" value="Genomic_DNA"/>
</dbReference>
<dbReference type="OrthoDB" id="9810469at2"/>
<evidence type="ECO:0000256" key="2">
    <source>
        <dbReference type="ARBA" id="ARBA00007400"/>
    </source>
</evidence>
<feature type="transmembrane region" description="Helical" evidence="7">
    <location>
        <begin position="167"/>
        <end position="185"/>
    </location>
</feature>
<comment type="subcellular location">
    <subcellularLocation>
        <location evidence="1">Cell membrane</location>
        <topology evidence="1">Multi-pass membrane protein</topology>
    </subcellularLocation>
</comment>
<dbReference type="PANTHER" id="PTHR40074:SF2">
    <property type="entry name" value="O-ACETYLTRANSFERASE WECH"/>
    <property type="match status" value="1"/>
</dbReference>
<sequence length="353" mass="40866">MKFSETVIRNKEQNITWINNLRLLSMLAVVVLHTASPLLFQYKTVPLNNWIVGDAYNALVRFAVPVFVMITGALLLHREYELGDFLKKRIGRLILPFFFWSLVYVSYKYYNQEFAFGDNTWTNIKFVLHQLQTGSYYHLWYVYLLMGLYLMIPIISKFVQHATEREILFFLAIWFLTLLLGVPYLSKFNTAVDLHNFTGYIGYLVLGHYLAYKQFNFSKIQIVSILVFISLVVLIAYGTYYMQVEKHELSTLFYEPVGPFIAIFSASALLIAKHTRVTLSPVIKRIMDNAGKYTLGIYLSHALILSIFDLLEINYTLFTPLFSIPAIALCCFLLSWLLVYLLSKIPVVKNVIG</sequence>
<feature type="transmembrane region" description="Helical" evidence="7">
    <location>
        <begin position="222"/>
        <end position="240"/>
    </location>
</feature>
<dbReference type="Pfam" id="PF01757">
    <property type="entry name" value="Acyl_transf_3"/>
    <property type="match status" value="1"/>
</dbReference>
<evidence type="ECO:0000256" key="6">
    <source>
        <dbReference type="ARBA" id="ARBA00023136"/>
    </source>
</evidence>
<keyword evidence="4 7" id="KW-0812">Transmembrane</keyword>
<organism evidence="9 10">
    <name type="scientific">Mucilaginibacter pineti</name>
    <dbReference type="NCBI Taxonomy" id="1391627"/>
    <lineage>
        <taxon>Bacteria</taxon>
        <taxon>Pseudomonadati</taxon>
        <taxon>Bacteroidota</taxon>
        <taxon>Sphingobacteriia</taxon>
        <taxon>Sphingobacteriales</taxon>
        <taxon>Sphingobacteriaceae</taxon>
        <taxon>Mucilaginibacter</taxon>
    </lineage>
</organism>
<evidence type="ECO:0000256" key="5">
    <source>
        <dbReference type="ARBA" id="ARBA00022989"/>
    </source>
</evidence>
<keyword evidence="9" id="KW-0808">Transferase</keyword>
<evidence type="ECO:0000256" key="3">
    <source>
        <dbReference type="ARBA" id="ARBA00022475"/>
    </source>
</evidence>
<feature type="transmembrane region" description="Helical" evidence="7">
    <location>
        <begin position="136"/>
        <end position="155"/>
    </location>
</feature>
<reference evidence="9 10" key="1">
    <citation type="submission" date="2016-10" db="EMBL/GenBank/DDBJ databases">
        <authorList>
            <person name="de Groot N.N."/>
        </authorList>
    </citation>
    <scope>NUCLEOTIDE SEQUENCE [LARGE SCALE GENOMIC DNA]</scope>
    <source>
        <strain evidence="9 10">47C3B</strain>
    </source>
</reference>
<dbReference type="STRING" id="1391627.SAMN05216464_101734"/>
<gene>
    <name evidence="9" type="ORF">SAMN05216464_101734</name>
</gene>
<evidence type="ECO:0000256" key="1">
    <source>
        <dbReference type="ARBA" id="ARBA00004651"/>
    </source>
</evidence>
<feature type="transmembrane region" description="Helical" evidence="7">
    <location>
        <begin position="317"/>
        <end position="342"/>
    </location>
</feature>
<feature type="transmembrane region" description="Helical" evidence="7">
    <location>
        <begin position="59"/>
        <end position="77"/>
    </location>
</feature>
<feature type="transmembrane region" description="Helical" evidence="7">
    <location>
        <begin position="252"/>
        <end position="272"/>
    </location>
</feature>
<evidence type="ECO:0000313" key="9">
    <source>
        <dbReference type="EMBL" id="SDD43835.1"/>
    </source>
</evidence>
<dbReference type="GO" id="GO:0005886">
    <property type="term" value="C:plasma membrane"/>
    <property type="evidence" value="ECO:0007669"/>
    <property type="project" value="UniProtKB-SubCell"/>
</dbReference>
<keyword evidence="9" id="KW-0012">Acyltransferase</keyword>
<accession>A0A1G6UTG2</accession>
<protein>
    <submittedName>
        <fullName evidence="9">Surface polysaccharide O-acyltransferase, integral membrane enzyme</fullName>
    </submittedName>
</protein>
<name>A0A1G6UTG2_9SPHI</name>
<keyword evidence="5 7" id="KW-1133">Transmembrane helix</keyword>
<keyword evidence="10" id="KW-1185">Reference proteome</keyword>
<evidence type="ECO:0000259" key="8">
    <source>
        <dbReference type="Pfam" id="PF01757"/>
    </source>
</evidence>
<dbReference type="RefSeq" id="WP_091144404.1">
    <property type="nucleotide sequence ID" value="NZ_FNAI01000001.1"/>
</dbReference>
<feature type="transmembrane region" description="Helical" evidence="7">
    <location>
        <begin position="293"/>
        <end position="311"/>
    </location>
</feature>
<evidence type="ECO:0000313" key="10">
    <source>
        <dbReference type="Proteomes" id="UP000199072"/>
    </source>
</evidence>
<feature type="domain" description="Acyltransferase 3" evidence="8">
    <location>
        <begin position="16"/>
        <end position="339"/>
    </location>
</feature>
<feature type="transmembrane region" description="Helical" evidence="7">
    <location>
        <begin position="197"/>
        <end position="215"/>
    </location>
</feature>
<evidence type="ECO:0000256" key="4">
    <source>
        <dbReference type="ARBA" id="ARBA00022692"/>
    </source>
</evidence>
<evidence type="ECO:0000256" key="7">
    <source>
        <dbReference type="SAM" id="Phobius"/>
    </source>
</evidence>
<dbReference type="InterPro" id="IPR002656">
    <property type="entry name" value="Acyl_transf_3_dom"/>
</dbReference>
<dbReference type="GO" id="GO:0016413">
    <property type="term" value="F:O-acetyltransferase activity"/>
    <property type="evidence" value="ECO:0007669"/>
    <property type="project" value="TreeGrafter"/>
</dbReference>
<comment type="similarity">
    <text evidence="2">Belongs to the acyltransferase 3 family.</text>
</comment>
<dbReference type="PANTHER" id="PTHR40074">
    <property type="entry name" value="O-ACETYLTRANSFERASE WECH"/>
    <property type="match status" value="1"/>
</dbReference>
<keyword evidence="3" id="KW-1003">Cell membrane</keyword>
<keyword evidence="6 7" id="KW-0472">Membrane</keyword>